<dbReference type="Gene3D" id="3.90.550.10">
    <property type="entry name" value="Spore Coat Polysaccharide Biosynthesis Protein SpsA, Chain A"/>
    <property type="match status" value="1"/>
</dbReference>
<evidence type="ECO:0000313" key="2">
    <source>
        <dbReference type="EMBL" id="SHL35309.1"/>
    </source>
</evidence>
<dbReference type="CDD" id="cd04186">
    <property type="entry name" value="GT_2_like_c"/>
    <property type="match status" value="1"/>
</dbReference>
<gene>
    <name evidence="2" type="ORF">SAMN05443432_101225</name>
</gene>
<name>A0A1M6ZY50_9RHOB</name>
<organism evidence="2 3">
    <name type="scientific">Roseovarius litoreus</name>
    <dbReference type="NCBI Taxonomy" id="1155722"/>
    <lineage>
        <taxon>Bacteria</taxon>
        <taxon>Pseudomonadati</taxon>
        <taxon>Pseudomonadota</taxon>
        <taxon>Alphaproteobacteria</taxon>
        <taxon>Rhodobacterales</taxon>
        <taxon>Roseobacteraceae</taxon>
        <taxon>Roseovarius</taxon>
    </lineage>
</organism>
<accession>A0A1M6ZY50</accession>
<reference evidence="2 3" key="1">
    <citation type="submission" date="2016-11" db="EMBL/GenBank/DDBJ databases">
        <authorList>
            <person name="Varghese N."/>
            <person name="Submissions S."/>
        </authorList>
    </citation>
    <scope>NUCLEOTIDE SEQUENCE [LARGE SCALE GENOMIC DNA]</scope>
    <source>
        <strain evidence="2 3">DSM 28249</strain>
    </source>
</reference>
<evidence type="ECO:0000259" key="1">
    <source>
        <dbReference type="Pfam" id="PF00535"/>
    </source>
</evidence>
<dbReference type="PANTHER" id="PTHR43179:SF7">
    <property type="entry name" value="RHAMNOSYLTRANSFERASE WBBL"/>
    <property type="match status" value="1"/>
</dbReference>
<dbReference type="PANTHER" id="PTHR43179">
    <property type="entry name" value="RHAMNOSYLTRANSFERASE WBBL"/>
    <property type="match status" value="1"/>
</dbReference>
<dbReference type="SUPFAM" id="SSF53448">
    <property type="entry name" value="Nucleotide-diphospho-sugar transferases"/>
    <property type="match status" value="1"/>
</dbReference>
<protein>
    <submittedName>
        <fullName evidence="2">Glycosyltransferase, GT2 family</fullName>
    </submittedName>
</protein>
<keyword evidence="2" id="KW-0808">Transferase</keyword>
<dbReference type="GO" id="GO:0016740">
    <property type="term" value="F:transferase activity"/>
    <property type="evidence" value="ECO:0007669"/>
    <property type="project" value="UniProtKB-KW"/>
</dbReference>
<sequence length="294" mass="30947">MSIPVAPERVTVVTVAHNSLAVLPKMLASVPRGSTAIVVDNASRDAAALADLARTHGAQLLRNEDNRGFGPACNIGAAEAPSEFVLFLNPDARLGDGAIEALVAAADAHPEAVAFNPAITDGKGRPYFKRGSVLLPASARLPAGWPDADREVPVLTGAAFFVRRAAFEAVGGFDPAIFLYHEDDDLALRLKTVGSLMFVHGARVTHDAGNSTVRSPASAAFKAFHMGRSRVYAARKHQLPGAGRKALVSALVQLISPLTLLSARKRAKQLAFLRGVLDGLRTPGSDRQSPKGSQ</sequence>
<dbReference type="RefSeq" id="WP_223228278.1">
    <property type="nucleotide sequence ID" value="NZ_FRCB01000001.1"/>
</dbReference>
<dbReference type="InterPro" id="IPR029044">
    <property type="entry name" value="Nucleotide-diphossugar_trans"/>
</dbReference>
<dbReference type="Proteomes" id="UP000322545">
    <property type="component" value="Unassembled WGS sequence"/>
</dbReference>
<proteinExistence type="predicted"/>
<evidence type="ECO:0000313" key="3">
    <source>
        <dbReference type="Proteomes" id="UP000322545"/>
    </source>
</evidence>
<keyword evidence="3" id="KW-1185">Reference proteome</keyword>
<feature type="domain" description="Glycosyltransferase 2-like" evidence="1">
    <location>
        <begin position="11"/>
        <end position="170"/>
    </location>
</feature>
<dbReference type="EMBL" id="FRCB01000001">
    <property type="protein sequence ID" value="SHL35309.1"/>
    <property type="molecule type" value="Genomic_DNA"/>
</dbReference>
<dbReference type="InterPro" id="IPR001173">
    <property type="entry name" value="Glyco_trans_2-like"/>
</dbReference>
<dbReference type="Pfam" id="PF00535">
    <property type="entry name" value="Glycos_transf_2"/>
    <property type="match status" value="1"/>
</dbReference>
<dbReference type="AlphaFoldDB" id="A0A1M6ZY50"/>